<gene>
    <name evidence="2" type="primary">TASL</name>
</gene>
<reference evidence="2" key="2">
    <citation type="submission" date="2025-09" db="UniProtKB">
        <authorList>
            <consortium name="Ensembl"/>
        </authorList>
    </citation>
    <scope>IDENTIFICATION</scope>
</reference>
<keyword evidence="3" id="KW-1185">Reference proteome</keyword>
<evidence type="ECO:0000313" key="3">
    <source>
        <dbReference type="Proteomes" id="UP000694569"/>
    </source>
</evidence>
<dbReference type="OrthoDB" id="9892060at2759"/>
<organism evidence="2 3">
    <name type="scientific">Leptobrachium leishanense</name>
    <name type="common">Leishan spiny toad</name>
    <dbReference type="NCBI Taxonomy" id="445787"/>
    <lineage>
        <taxon>Eukaryota</taxon>
        <taxon>Metazoa</taxon>
        <taxon>Chordata</taxon>
        <taxon>Craniata</taxon>
        <taxon>Vertebrata</taxon>
        <taxon>Euteleostomi</taxon>
        <taxon>Amphibia</taxon>
        <taxon>Batrachia</taxon>
        <taxon>Anura</taxon>
        <taxon>Pelobatoidea</taxon>
        <taxon>Megophryidae</taxon>
        <taxon>Leptobrachium</taxon>
    </lineage>
</organism>
<feature type="region of interest" description="Disordered" evidence="1">
    <location>
        <begin position="23"/>
        <end position="49"/>
    </location>
</feature>
<evidence type="ECO:0000256" key="1">
    <source>
        <dbReference type="SAM" id="MobiDB-lite"/>
    </source>
</evidence>
<evidence type="ECO:0000313" key="2">
    <source>
        <dbReference type="Ensembl" id="ENSLLEP00000006501.1"/>
    </source>
</evidence>
<dbReference type="AlphaFoldDB" id="A0A8C5LXH2"/>
<dbReference type="Ensembl" id="ENSLLET00000006771.1">
    <property type="protein sequence ID" value="ENSLLEP00000006501.1"/>
    <property type="gene ID" value="ENSLLEG00000004109.1"/>
</dbReference>
<dbReference type="GO" id="GO:0035751">
    <property type="term" value="P:regulation of lysosomal lumen pH"/>
    <property type="evidence" value="ECO:0007669"/>
    <property type="project" value="TreeGrafter"/>
</dbReference>
<name>A0A8C5LXH2_9ANUR</name>
<proteinExistence type="predicted"/>
<dbReference type="Pfam" id="PF15133">
    <property type="entry name" value="TASL"/>
    <property type="match status" value="1"/>
</dbReference>
<dbReference type="Proteomes" id="UP000694569">
    <property type="component" value="Unplaced"/>
</dbReference>
<dbReference type="InterPro" id="IPR027869">
    <property type="entry name" value="TASL"/>
</dbReference>
<feature type="region of interest" description="Disordered" evidence="1">
    <location>
        <begin position="141"/>
        <end position="163"/>
    </location>
</feature>
<dbReference type="PANTHER" id="PTHR14889:SF3">
    <property type="entry name" value="TLR ADAPTER INTERACTING WITH SLC15A4 ON THE LYSOSOME"/>
    <property type="match status" value="1"/>
</dbReference>
<reference evidence="2" key="1">
    <citation type="submission" date="2025-08" db="UniProtKB">
        <authorList>
            <consortium name="Ensembl"/>
        </authorList>
    </citation>
    <scope>IDENTIFICATION</scope>
</reference>
<dbReference type="PANTHER" id="PTHR14889">
    <property type="entry name" value="RCG36411"/>
    <property type="match status" value="1"/>
</dbReference>
<accession>A0A8C5LXH2</accession>
<sequence length="351" mass="39300">MGALLPDSQCAAGGVRDGDTLRFPFQSVARRPRPHGEVGGSRAGSRKLASLPGCDRHDMLSEGYLYRIQSWYEDDILYHERRKSESTNELSSICSLNHSSVQNARSRKFLHKFSSRGKSALGVQSVETTQKKVLRNLINQETENVPSERETSQSSDIAGAMPSSKETYLVPSSCKNICRDYNDLHIAGDYVMAMNSVLSDTCNSSFEFCEGPFLESSQIPPTMESMSVVSENVSKKPDKAEAPCWKAGSIRDKSIIHHEHPLSNSVLNEYLERKVIELYKQYFMDCSSSANDIIASEPVMNNVEQISMHLSREQNMETNKVKDMVMNFLQRLASEKHSLVISTPDLQISTD</sequence>
<dbReference type="GO" id="GO:0034121">
    <property type="term" value="P:regulation of toll-like receptor signaling pathway"/>
    <property type="evidence" value="ECO:0007669"/>
    <property type="project" value="InterPro"/>
</dbReference>
<dbReference type="GeneTree" id="ENSGT00390000011425"/>
<protein>
    <submittedName>
        <fullName evidence="2">TLR adaptor interacting with endolysosomal SLC15A4</fullName>
    </submittedName>
</protein>